<comment type="caution">
    <text evidence="2">The sequence shown here is derived from an EMBL/GenBank/DDBJ whole genome shotgun (WGS) entry which is preliminary data.</text>
</comment>
<reference evidence="2 3" key="1">
    <citation type="submission" date="2021-03" db="EMBL/GenBank/DDBJ databases">
        <title>Genomic Encyclopedia of Type Strains, Phase IV (KMG-IV): sequencing the most valuable type-strain genomes for metagenomic binning, comparative biology and taxonomic classification.</title>
        <authorList>
            <person name="Goeker M."/>
        </authorList>
    </citation>
    <scope>NUCLEOTIDE SEQUENCE [LARGE SCALE GENOMIC DNA]</scope>
    <source>
        <strain evidence="2 3">DSM 40499</strain>
    </source>
</reference>
<dbReference type="EMBL" id="JAGGLP010000005">
    <property type="protein sequence ID" value="MBP2049915.1"/>
    <property type="molecule type" value="Genomic_DNA"/>
</dbReference>
<evidence type="ECO:0000313" key="2">
    <source>
        <dbReference type="EMBL" id="MBP2049915.1"/>
    </source>
</evidence>
<evidence type="ECO:0000313" key="3">
    <source>
        <dbReference type="Proteomes" id="UP001519309"/>
    </source>
</evidence>
<keyword evidence="3" id="KW-1185">Reference proteome</keyword>
<sequence length="57" mass="6470">MSERQLEFPREFGRSTGGRAAHTPPRPAIAQFTSGERLSHSRHLGAYRTLPHDVDRQ</sequence>
<feature type="compositionally biased region" description="Basic and acidic residues" evidence="1">
    <location>
        <begin position="1"/>
        <end position="13"/>
    </location>
</feature>
<evidence type="ECO:0000256" key="1">
    <source>
        <dbReference type="SAM" id="MobiDB-lite"/>
    </source>
</evidence>
<dbReference type="Proteomes" id="UP001519309">
    <property type="component" value="Unassembled WGS sequence"/>
</dbReference>
<gene>
    <name evidence="2" type="ORF">J2Z21_002851</name>
</gene>
<organism evidence="2 3">
    <name type="scientific">Streptomyces griseochromogenes</name>
    <dbReference type="NCBI Taxonomy" id="68214"/>
    <lineage>
        <taxon>Bacteria</taxon>
        <taxon>Bacillati</taxon>
        <taxon>Actinomycetota</taxon>
        <taxon>Actinomycetes</taxon>
        <taxon>Kitasatosporales</taxon>
        <taxon>Streptomycetaceae</taxon>
        <taxon>Streptomyces</taxon>
    </lineage>
</organism>
<protein>
    <submittedName>
        <fullName evidence="2">Uncharacterized protein</fullName>
    </submittedName>
</protein>
<name>A0ABS4LR89_9ACTN</name>
<accession>A0ABS4LR89</accession>
<proteinExistence type="predicted"/>
<feature type="region of interest" description="Disordered" evidence="1">
    <location>
        <begin position="1"/>
        <end position="26"/>
    </location>
</feature>